<protein>
    <submittedName>
        <fullName evidence="2">Uncharacterized protein</fullName>
    </submittedName>
</protein>
<proteinExistence type="predicted"/>
<gene>
    <name evidence="2" type="ORF">SKAU_G00244530</name>
</gene>
<feature type="region of interest" description="Disordered" evidence="1">
    <location>
        <begin position="32"/>
        <end position="67"/>
    </location>
</feature>
<keyword evidence="3" id="KW-1185">Reference proteome</keyword>
<organism evidence="2 3">
    <name type="scientific">Synaphobranchus kaupii</name>
    <name type="common">Kaup's arrowtooth eel</name>
    <dbReference type="NCBI Taxonomy" id="118154"/>
    <lineage>
        <taxon>Eukaryota</taxon>
        <taxon>Metazoa</taxon>
        <taxon>Chordata</taxon>
        <taxon>Craniata</taxon>
        <taxon>Vertebrata</taxon>
        <taxon>Euteleostomi</taxon>
        <taxon>Actinopterygii</taxon>
        <taxon>Neopterygii</taxon>
        <taxon>Teleostei</taxon>
        <taxon>Anguilliformes</taxon>
        <taxon>Synaphobranchidae</taxon>
        <taxon>Synaphobranchus</taxon>
    </lineage>
</organism>
<comment type="caution">
    <text evidence="2">The sequence shown here is derived from an EMBL/GenBank/DDBJ whole genome shotgun (WGS) entry which is preliminary data.</text>
</comment>
<dbReference type="Proteomes" id="UP001152622">
    <property type="component" value="Chromosome 9"/>
</dbReference>
<accession>A0A9Q1F1L7</accession>
<evidence type="ECO:0000256" key="1">
    <source>
        <dbReference type="SAM" id="MobiDB-lite"/>
    </source>
</evidence>
<dbReference type="AlphaFoldDB" id="A0A9Q1F1L7"/>
<sequence>MGLDLDAGWGGKELWGCMLGVKPVLEERMSAAAGSEDEGLPSLSHRQGPMLDKKPRAVPDRWGSTSRQLCTCSHKGGEHMGQQ</sequence>
<dbReference type="EMBL" id="JAINUF010000009">
    <property type="protein sequence ID" value="KAJ8349323.1"/>
    <property type="molecule type" value="Genomic_DNA"/>
</dbReference>
<evidence type="ECO:0000313" key="3">
    <source>
        <dbReference type="Proteomes" id="UP001152622"/>
    </source>
</evidence>
<name>A0A9Q1F1L7_SYNKA</name>
<reference evidence="2" key="1">
    <citation type="journal article" date="2023" name="Science">
        <title>Genome structures resolve the early diversification of teleost fishes.</title>
        <authorList>
            <person name="Parey E."/>
            <person name="Louis A."/>
            <person name="Montfort J."/>
            <person name="Bouchez O."/>
            <person name="Roques C."/>
            <person name="Iampietro C."/>
            <person name="Lluch J."/>
            <person name="Castinel A."/>
            <person name="Donnadieu C."/>
            <person name="Desvignes T."/>
            <person name="Floi Bucao C."/>
            <person name="Jouanno E."/>
            <person name="Wen M."/>
            <person name="Mejri S."/>
            <person name="Dirks R."/>
            <person name="Jansen H."/>
            <person name="Henkel C."/>
            <person name="Chen W.J."/>
            <person name="Zahm M."/>
            <person name="Cabau C."/>
            <person name="Klopp C."/>
            <person name="Thompson A.W."/>
            <person name="Robinson-Rechavi M."/>
            <person name="Braasch I."/>
            <person name="Lecointre G."/>
            <person name="Bobe J."/>
            <person name="Postlethwait J.H."/>
            <person name="Berthelot C."/>
            <person name="Roest Crollius H."/>
            <person name="Guiguen Y."/>
        </authorList>
    </citation>
    <scope>NUCLEOTIDE SEQUENCE</scope>
    <source>
        <strain evidence="2">WJC10195</strain>
    </source>
</reference>
<evidence type="ECO:0000313" key="2">
    <source>
        <dbReference type="EMBL" id="KAJ8349323.1"/>
    </source>
</evidence>